<reference evidence="3" key="1">
    <citation type="journal article" date="2017" name="Nature">
        <title>The genome of Chenopodium quinoa.</title>
        <authorList>
            <person name="Jarvis D.E."/>
            <person name="Ho Y.S."/>
            <person name="Lightfoot D.J."/>
            <person name="Schmoeckel S.M."/>
            <person name="Li B."/>
            <person name="Borm T.J.A."/>
            <person name="Ohyanagi H."/>
            <person name="Mineta K."/>
            <person name="Michell C.T."/>
            <person name="Saber N."/>
            <person name="Kharbatia N.M."/>
            <person name="Rupper R.R."/>
            <person name="Sharp A.R."/>
            <person name="Dally N."/>
            <person name="Boughton B.A."/>
            <person name="Woo Y.H."/>
            <person name="Gao G."/>
            <person name="Schijlen E.G.W.M."/>
            <person name="Guo X."/>
            <person name="Momin A.A."/>
            <person name="Negrao S."/>
            <person name="Al-Babili S."/>
            <person name="Gehring C."/>
            <person name="Roessner U."/>
            <person name="Jung C."/>
            <person name="Murphy K."/>
            <person name="Arold S.T."/>
            <person name="Gojobori T."/>
            <person name="van der Linden C.G."/>
            <person name="van Loo E.N."/>
            <person name="Jellen E.N."/>
            <person name="Maughan P.J."/>
            <person name="Tester M."/>
        </authorList>
    </citation>
    <scope>NUCLEOTIDE SEQUENCE [LARGE SCALE GENOMIC DNA]</scope>
    <source>
        <strain evidence="3">cv. PI 614886</strain>
    </source>
</reference>
<reference evidence="3" key="2">
    <citation type="submission" date="2021-03" db="UniProtKB">
        <authorList>
            <consortium name="EnsemblPlants"/>
        </authorList>
    </citation>
    <scope>IDENTIFICATION</scope>
</reference>
<keyword evidence="2" id="KW-0812">Transmembrane</keyword>
<protein>
    <submittedName>
        <fullName evidence="3">Uncharacterized protein</fullName>
    </submittedName>
</protein>
<proteinExistence type="predicted"/>
<keyword evidence="2" id="KW-0472">Membrane</keyword>
<feature type="compositionally biased region" description="Polar residues" evidence="1">
    <location>
        <begin position="105"/>
        <end position="119"/>
    </location>
</feature>
<keyword evidence="4" id="KW-1185">Reference proteome</keyword>
<feature type="region of interest" description="Disordered" evidence="1">
    <location>
        <begin position="71"/>
        <end position="120"/>
    </location>
</feature>
<dbReference type="GO" id="GO:0048564">
    <property type="term" value="P:photosystem I assembly"/>
    <property type="evidence" value="ECO:0007669"/>
    <property type="project" value="EnsemblPlants"/>
</dbReference>
<dbReference type="AlphaFoldDB" id="A0A803M3W0"/>
<dbReference type="GO" id="GO:0009533">
    <property type="term" value="C:chloroplast stromal thylakoid"/>
    <property type="evidence" value="ECO:0007669"/>
    <property type="project" value="EnsemblPlants"/>
</dbReference>
<evidence type="ECO:0000313" key="4">
    <source>
        <dbReference type="Proteomes" id="UP000596660"/>
    </source>
</evidence>
<sequence>MSLVQFSIASDENYGIIGRMCQMHVLVSGSSIRYPVPKIGHVSAPFSLIKSRQIISLNRRHLHLSVAESDRIVTDRGESSNPEDSSPNPAQSETSVADDSKQENKIPSSADVQSIQKKTPLTARERLRAARVLSRYSDSKPAKSEIGRSVLDALRESEKGKKGLPQAPTNLFDDSKRGMPKAGLTFDFPGGLDLFLIAFSFVFISSVMFATTYIVWKVGAIHFNEF</sequence>
<dbReference type="PANTHER" id="PTHR37233:SF2">
    <property type="entry name" value="TRANSMEMBRANE PROTEIN"/>
    <property type="match status" value="1"/>
</dbReference>
<dbReference type="EnsemblPlants" id="AUR62022909-RA">
    <property type="protein sequence ID" value="AUR62022909-RA:cds"/>
    <property type="gene ID" value="AUR62022909"/>
</dbReference>
<name>A0A803M3W0_CHEQI</name>
<dbReference type="OMA" id="IGRMCQM"/>
<dbReference type="Proteomes" id="UP000596660">
    <property type="component" value="Unplaced"/>
</dbReference>
<feature type="transmembrane region" description="Helical" evidence="2">
    <location>
        <begin position="194"/>
        <end position="216"/>
    </location>
</feature>
<organism evidence="3 4">
    <name type="scientific">Chenopodium quinoa</name>
    <name type="common">Quinoa</name>
    <dbReference type="NCBI Taxonomy" id="63459"/>
    <lineage>
        <taxon>Eukaryota</taxon>
        <taxon>Viridiplantae</taxon>
        <taxon>Streptophyta</taxon>
        <taxon>Embryophyta</taxon>
        <taxon>Tracheophyta</taxon>
        <taxon>Spermatophyta</taxon>
        <taxon>Magnoliopsida</taxon>
        <taxon>eudicotyledons</taxon>
        <taxon>Gunneridae</taxon>
        <taxon>Pentapetalae</taxon>
        <taxon>Caryophyllales</taxon>
        <taxon>Chenopodiaceae</taxon>
        <taxon>Chenopodioideae</taxon>
        <taxon>Atripliceae</taxon>
        <taxon>Chenopodium</taxon>
    </lineage>
</organism>
<evidence type="ECO:0000313" key="3">
    <source>
        <dbReference type="EnsemblPlants" id="AUR62022909-RA:cds"/>
    </source>
</evidence>
<keyword evidence="2" id="KW-1133">Transmembrane helix</keyword>
<feature type="compositionally biased region" description="Low complexity" evidence="1">
    <location>
        <begin position="79"/>
        <end position="89"/>
    </location>
</feature>
<evidence type="ECO:0000256" key="2">
    <source>
        <dbReference type="SAM" id="Phobius"/>
    </source>
</evidence>
<dbReference type="Gramene" id="AUR62022909-RA">
    <property type="protein sequence ID" value="AUR62022909-RA:cds"/>
    <property type="gene ID" value="AUR62022909"/>
</dbReference>
<dbReference type="GO" id="GO:0009535">
    <property type="term" value="C:chloroplast thylakoid membrane"/>
    <property type="evidence" value="ECO:0007669"/>
    <property type="project" value="TreeGrafter"/>
</dbReference>
<accession>A0A803M3W0</accession>
<evidence type="ECO:0000256" key="1">
    <source>
        <dbReference type="SAM" id="MobiDB-lite"/>
    </source>
</evidence>
<dbReference type="PANTHER" id="PTHR37233">
    <property type="entry name" value="TRANSMEMBRANE PROTEIN"/>
    <property type="match status" value="1"/>
</dbReference>